<proteinExistence type="inferred from homology"/>
<dbReference type="OrthoDB" id="4720638at2"/>
<dbReference type="Pfam" id="PF00445">
    <property type="entry name" value="Ribonuclease_T2"/>
    <property type="match status" value="1"/>
</dbReference>
<dbReference type="GO" id="GO:0003723">
    <property type="term" value="F:RNA binding"/>
    <property type="evidence" value="ECO:0007669"/>
    <property type="project" value="InterPro"/>
</dbReference>
<dbReference type="SUPFAM" id="SSF55895">
    <property type="entry name" value="Ribonuclease Rh-like"/>
    <property type="match status" value="1"/>
</dbReference>
<dbReference type="Gene3D" id="3.90.730.10">
    <property type="entry name" value="Ribonuclease T2-like"/>
    <property type="match status" value="1"/>
</dbReference>
<evidence type="ECO:0000313" key="3">
    <source>
        <dbReference type="EMBL" id="MXO88538.1"/>
    </source>
</evidence>
<protein>
    <submittedName>
        <fullName evidence="3">Ribonuclease T</fullName>
    </submittedName>
</protein>
<organism evidence="3 4">
    <name type="scientific">Alteraurantiacibacter aestuarii</name>
    <dbReference type="NCBI Taxonomy" id="650004"/>
    <lineage>
        <taxon>Bacteria</taxon>
        <taxon>Pseudomonadati</taxon>
        <taxon>Pseudomonadota</taxon>
        <taxon>Alphaproteobacteria</taxon>
        <taxon>Sphingomonadales</taxon>
        <taxon>Erythrobacteraceae</taxon>
        <taxon>Alteraurantiacibacter</taxon>
    </lineage>
</organism>
<comment type="similarity">
    <text evidence="1 2">Belongs to the RNase T2 family.</text>
</comment>
<dbReference type="GO" id="GO:0033897">
    <property type="term" value="F:ribonuclease T2 activity"/>
    <property type="evidence" value="ECO:0007669"/>
    <property type="project" value="InterPro"/>
</dbReference>
<comment type="caution">
    <text evidence="3">The sequence shown here is derived from an EMBL/GenBank/DDBJ whole genome shotgun (WGS) entry which is preliminary data.</text>
</comment>
<evidence type="ECO:0000313" key="4">
    <source>
        <dbReference type="Proteomes" id="UP000435243"/>
    </source>
</evidence>
<gene>
    <name evidence="3" type="ORF">GRI32_07270</name>
</gene>
<dbReference type="GO" id="GO:0006401">
    <property type="term" value="P:RNA catabolic process"/>
    <property type="evidence" value="ECO:0007669"/>
    <property type="project" value="UniProtKB-ARBA"/>
</dbReference>
<evidence type="ECO:0000256" key="1">
    <source>
        <dbReference type="ARBA" id="ARBA00007469"/>
    </source>
</evidence>
<evidence type="ECO:0000256" key="2">
    <source>
        <dbReference type="RuleBase" id="RU004328"/>
    </source>
</evidence>
<sequence length="222" mass="25177">MTATAHAQAYQCTIPTTGISVPRITQDGPTRQMPVAGYTLALSWSPEFCRNREDNPRNARQCSGQGGSFGFIVHGLWPNGRGNSFPQWCPVRSEPSPAILRQNLCLTPDAWLLAHEWAKHGSCMGVRPQTYFRVTQVLWSSLRWPDYDRISRRDGLTAGDIRNAFAEANPYWEAGHIGLKINARGWLEEMRLCYARDFKPVRCTPQQYGPADDEQVRIWRGL</sequence>
<dbReference type="PANTHER" id="PTHR11240">
    <property type="entry name" value="RIBONUCLEASE T2"/>
    <property type="match status" value="1"/>
</dbReference>
<dbReference type="RefSeq" id="WP_160590736.1">
    <property type="nucleotide sequence ID" value="NZ_BAAAFP010000001.1"/>
</dbReference>
<dbReference type="InterPro" id="IPR001568">
    <property type="entry name" value="RNase_T2-like"/>
</dbReference>
<keyword evidence="4" id="KW-1185">Reference proteome</keyword>
<dbReference type="PANTHER" id="PTHR11240:SF22">
    <property type="entry name" value="RIBONUCLEASE T2"/>
    <property type="match status" value="1"/>
</dbReference>
<name>A0A844ZL89_9SPHN</name>
<reference evidence="3 4" key="1">
    <citation type="submission" date="2019-12" db="EMBL/GenBank/DDBJ databases">
        <title>Genomic-based taxomic classification of the family Erythrobacteraceae.</title>
        <authorList>
            <person name="Xu L."/>
        </authorList>
    </citation>
    <scope>NUCLEOTIDE SEQUENCE [LARGE SCALE GENOMIC DNA]</scope>
    <source>
        <strain evidence="3 4">JCM 16339</strain>
    </source>
</reference>
<accession>A0A844ZL89</accession>
<dbReference type="InterPro" id="IPR036430">
    <property type="entry name" value="RNase_T2-like_sf"/>
</dbReference>
<dbReference type="EMBL" id="WTYY01000003">
    <property type="protein sequence ID" value="MXO88538.1"/>
    <property type="molecule type" value="Genomic_DNA"/>
</dbReference>
<dbReference type="InterPro" id="IPR033130">
    <property type="entry name" value="RNase_T2_His_AS_2"/>
</dbReference>
<dbReference type="InterPro" id="IPR018188">
    <property type="entry name" value="RNase_T2_His_AS_1"/>
</dbReference>
<dbReference type="PROSITE" id="PS00531">
    <property type="entry name" value="RNASE_T2_2"/>
    <property type="match status" value="1"/>
</dbReference>
<dbReference type="Proteomes" id="UP000435243">
    <property type="component" value="Unassembled WGS sequence"/>
</dbReference>
<dbReference type="PROSITE" id="PS00530">
    <property type="entry name" value="RNASE_T2_1"/>
    <property type="match status" value="1"/>
</dbReference>
<dbReference type="AlphaFoldDB" id="A0A844ZL89"/>